<gene>
    <name evidence="1" type="ORF">DVH24_027332</name>
</gene>
<evidence type="ECO:0000313" key="1">
    <source>
        <dbReference type="EMBL" id="RXH84433.1"/>
    </source>
</evidence>
<dbReference type="GO" id="GO:0005783">
    <property type="term" value="C:endoplasmic reticulum"/>
    <property type="evidence" value="ECO:0007669"/>
    <property type="project" value="TreeGrafter"/>
</dbReference>
<dbReference type="Proteomes" id="UP000290289">
    <property type="component" value="Chromosome 11"/>
</dbReference>
<reference evidence="1 2" key="1">
    <citation type="submission" date="2018-10" db="EMBL/GenBank/DDBJ databases">
        <title>A high-quality apple genome assembly.</title>
        <authorList>
            <person name="Hu J."/>
        </authorList>
    </citation>
    <scope>NUCLEOTIDE SEQUENCE [LARGE SCALE GENOMIC DNA]</scope>
    <source>
        <strain evidence="2">cv. HFTH1</strain>
        <tissue evidence="1">Young leaf</tissue>
    </source>
</reference>
<accession>A0A498ISY9</accession>
<dbReference type="PANTHER" id="PTHR31460">
    <property type="match status" value="1"/>
</dbReference>
<evidence type="ECO:0000313" key="2">
    <source>
        <dbReference type="Proteomes" id="UP000290289"/>
    </source>
</evidence>
<proteinExistence type="predicted"/>
<protein>
    <submittedName>
        <fullName evidence="1">Uncharacterized protein</fullName>
    </submittedName>
</protein>
<organism evidence="1 2">
    <name type="scientific">Malus domestica</name>
    <name type="common">Apple</name>
    <name type="synonym">Pyrus malus</name>
    <dbReference type="NCBI Taxonomy" id="3750"/>
    <lineage>
        <taxon>Eukaryota</taxon>
        <taxon>Viridiplantae</taxon>
        <taxon>Streptophyta</taxon>
        <taxon>Embryophyta</taxon>
        <taxon>Tracheophyta</taxon>
        <taxon>Spermatophyta</taxon>
        <taxon>Magnoliopsida</taxon>
        <taxon>eudicotyledons</taxon>
        <taxon>Gunneridae</taxon>
        <taxon>Pentapetalae</taxon>
        <taxon>rosids</taxon>
        <taxon>fabids</taxon>
        <taxon>Rosales</taxon>
        <taxon>Rosaceae</taxon>
        <taxon>Amygdaloideae</taxon>
        <taxon>Maleae</taxon>
        <taxon>Malus</taxon>
    </lineage>
</organism>
<dbReference type="PANTHER" id="PTHR31460:SF0">
    <property type="entry name" value="CALCIUM-DEPENDENT PHOSPHOTRIESTERASE SUPERFAMILY PROTEIN-RELATED"/>
    <property type="match status" value="1"/>
</dbReference>
<dbReference type="InterPro" id="IPR053224">
    <property type="entry name" value="Sensory_adhesion_molecule"/>
</dbReference>
<keyword evidence="2" id="KW-1185">Reference proteome</keyword>
<dbReference type="EMBL" id="RDQH01000337">
    <property type="protein sequence ID" value="RXH84433.1"/>
    <property type="molecule type" value="Genomic_DNA"/>
</dbReference>
<comment type="caution">
    <text evidence="1">The sequence shown here is derived from an EMBL/GenBank/DDBJ whole genome shotgun (WGS) entry which is preliminary data.</text>
</comment>
<dbReference type="AlphaFoldDB" id="A0A498ISY9"/>
<sequence>MPNDDPDAVLVEVPMVKHVDLAGNYSLGLAIDGPRNRPLVAIADVVKGNRYGALAAFDLSTWERVFLTKSAAKVSLFCGPDLELWLYKRILSEDCGIEVDVGSSKNGSSKKD</sequence>
<name>A0A498ISY9_MALDO</name>